<name>A0A7K1FE27_9ACTN</name>
<evidence type="ECO:0000313" key="6">
    <source>
        <dbReference type="Proteomes" id="UP000460221"/>
    </source>
</evidence>
<dbReference type="SUPFAM" id="SSF53822">
    <property type="entry name" value="Periplasmic binding protein-like I"/>
    <property type="match status" value="1"/>
</dbReference>
<gene>
    <name evidence="5" type="ORF">GIS00_00200</name>
</gene>
<dbReference type="Gene3D" id="3.40.50.2300">
    <property type="match status" value="2"/>
</dbReference>
<dbReference type="InterPro" id="IPR028082">
    <property type="entry name" value="Peripla_BP_I"/>
</dbReference>
<dbReference type="SUPFAM" id="SSF47413">
    <property type="entry name" value="lambda repressor-like DNA-binding domains"/>
    <property type="match status" value="1"/>
</dbReference>
<dbReference type="Pfam" id="PF13377">
    <property type="entry name" value="Peripla_BP_3"/>
    <property type="match status" value="1"/>
</dbReference>
<keyword evidence="1" id="KW-0805">Transcription regulation</keyword>
<dbReference type="EMBL" id="WLYK01000001">
    <property type="protein sequence ID" value="MTD12362.1"/>
    <property type="molecule type" value="Genomic_DNA"/>
</dbReference>
<dbReference type="Gene3D" id="1.10.260.40">
    <property type="entry name" value="lambda repressor-like DNA-binding domains"/>
    <property type="match status" value="1"/>
</dbReference>
<dbReference type="InterPro" id="IPR046335">
    <property type="entry name" value="LacI/GalR-like_sensor"/>
</dbReference>
<dbReference type="SMART" id="SM00354">
    <property type="entry name" value="HTH_LACI"/>
    <property type="match status" value="1"/>
</dbReference>
<dbReference type="InterPro" id="IPR000843">
    <property type="entry name" value="HTH_LacI"/>
</dbReference>
<dbReference type="GO" id="GO:0000976">
    <property type="term" value="F:transcription cis-regulatory region binding"/>
    <property type="evidence" value="ECO:0007669"/>
    <property type="project" value="TreeGrafter"/>
</dbReference>
<protein>
    <submittedName>
        <fullName evidence="5">LacI family DNA-binding transcriptional regulator</fullName>
    </submittedName>
</protein>
<dbReference type="PROSITE" id="PS50932">
    <property type="entry name" value="HTH_LACI_2"/>
    <property type="match status" value="1"/>
</dbReference>
<dbReference type="CDD" id="cd01392">
    <property type="entry name" value="HTH_LacI"/>
    <property type="match status" value="1"/>
</dbReference>
<keyword evidence="2 5" id="KW-0238">DNA-binding</keyword>
<reference evidence="5 6" key="1">
    <citation type="submission" date="2019-11" db="EMBL/GenBank/DDBJ databases">
        <authorList>
            <person name="Jiang L.-Q."/>
        </authorList>
    </citation>
    <scope>NUCLEOTIDE SEQUENCE [LARGE SCALE GENOMIC DNA]</scope>
    <source>
        <strain evidence="5 6">YIM 132087</strain>
    </source>
</reference>
<keyword evidence="3" id="KW-0804">Transcription</keyword>
<comment type="caution">
    <text evidence="5">The sequence shown here is derived from an EMBL/GenBank/DDBJ whole genome shotgun (WGS) entry which is preliminary data.</text>
</comment>
<accession>A0A7K1FE27</accession>
<proteinExistence type="predicted"/>
<dbReference type="PANTHER" id="PTHR30146:SF109">
    <property type="entry name" value="HTH-TYPE TRANSCRIPTIONAL REGULATOR GALS"/>
    <property type="match status" value="1"/>
</dbReference>
<dbReference type="Pfam" id="PF00356">
    <property type="entry name" value="LacI"/>
    <property type="match status" value="1"/>
</dbReference>
<dbReference type="PANTHER" id="PTHR30146">
    <property type="entry name" value="LACI-RELATED TRANSCRIPTIONAL REPRESSOR"/>
    <property type="match status" value="1"/>
</dbReference>
<organism evidence="5 6">
    <name type="scientific">Nakamurella alba</name>
    <dbReference type="NCBI Taxonomy" id="2665158"/>
    <lineage>
        <taxon>Bacteria</taxon>
        <taxon>Bacillati</taxon>
        <taxon>Actinomycetota</taxon>
        <taxon>Actinomycetes</taxon>
        <taxon>Nakamurellales</taxon>
        <taxon>Nakamurellaceae</taxon>
        <taxon>Nakamurella</taxon>
    </lineage>
</organism>
<keyword evidence="6" id="KW-1185">Reference proteome</keyword>
<evidence type="ECO:0000313" key="5">
    <source>
        <dbReference type="EMBL" id="MTD12362.1"/>
    </source>
</evidence>
<dbReference type="Proteomes" id="UP000460221">
    <property type="component" value="Unassembled WGS sequence"/>
</dbReference>
<dbReference type="GO" id="GO:0003700">
    <property type="term" value="F:DNA-binding transcription factor activity"/>
    <property type="evidence" value="ECO:0007669"/>
    <property type="project" value="TreeGrafter"/>
</dbReference>
<evidence type="ECO:0000259" key="4">
    <source>
        <dbReference type="PROSITE" id="PS50932"/>
    </source>
</evidence>
<dbReference type="InterPro" id="IPR010982">
    <property type="entry name" value="Lambda_DNA-bd_dom_sf"/>
</dbReference>
<sequence length="459" mass="48494">MPKVRSGPRPGVTGACSTRRNLQFIGVDLIESRTAPIGSVKRTTRPATLPAVPGLCQSEDTAPARVALAADRSGPRDGTILSALHHLPRRLRARPAPTGRPVHRSRRHAKHHFVEPGERMTGARSSRVKAADVAAMANVSVATVSLVTNGKAHGRVSESTRVRVETVIRDLGYVVNPAARSLVTGRHGRIALLAHDLTNPFIAALASGVSEALGHDLQLILAVGGAGDRAPDVAMVSSFGVDGLLISLDDTEYEPVPDDLPVVYVDEPDAHTRSSRVFFDLAGGAGALAAHLVEELGHRTIVYLDAIRPRLTFSARRRHFQEHLRRIEPATRLIRSRSEIDLEAAGIAAGKALPGWLGSGVTAVVTATDVQAYGVLTAAADAGIPVPGVLSVASFDNNAMSAVTWPPLTAVDLSARDIGREAGGLLLQEIMTGTLPGREIRLPTRLVVRSSTAPARDGP</sequence>
<feature type="domain" description="HTH lacI-type" evidence="4">
    <location>
        <begin position="128"/>
        <end position="184"/>
    </location>
</feature>
<evidence type="ECO:0000256" key="2">
    <source>
        <dbReference type="ARBA" id="ARBA00023125"/>
    </source>
</evidence>
<dbReference type="CDD" id="cd06267">
    <property type="entry name" value="PBP1_LacI_sugar_binding-like"/>
    <property type="match status" value="1"/>
</dbReference>
<evidence type="ECO:0000256" key="3">
    <source>
        <dbReference type="ARBA" id="ARBA00023163"/>
    </source>
</evidence>
<evidence type="ECO:0000256" key="1">
    <source>
        <dbReference type="ARBA" id="ARBA00023015"/>
    </source>
</evidence>
<dbReference type="AlphaFoldDB" id="A0A7K1FE27"/>